<dbReference type="PANTHER" id="PTHR12370">
    <property type="entry name" value="PHOSPHOLIPASE B-RELATED"/>
    <property type="match status" value="1"/>
</dbReference>
<evidence type="ECO:0000256" key="2">
    <source>
        <dbReference type="ARBA" id="ARBA00022801"/>
    </source>
</evidence>
<dbReference type="InterPro" id="IPR007000">
    <property type="entry name" value="PLipase_B-like"/>
</dbReference>
<protein>
    <recommendedName>
        <fullName evidence="7">Phospholipase B-like</fullName>
    </recommendedName>
</protein>
<keyword evidence="3" id="KW-0442">Lipid degradation</keyword>
<evidence type="ECO:0000313" key="6">
    <source>
        <dbReference type="EMBL" id="QHT84159.1"/>
    </source>
</evidence>
<dbReference type="AlphaFoldDB" id="A0A6C0HUD0"/>
<dbReference type="PANTHER" id="PTHR12370:SF3">
    <property type="entry name" value="PHOSPHOLIPASE B-LIKE 2-RELATED"/>
    <property type="match status" value="1"/>
</dbReference>
<organism evidence="6">
    <name type="scientific">viral metagenome</name>
    <dbReference type="NCBI Taxonomy" id="1070528"/>
    <lineage>
        <taxon>unclassified sequences</taxon>
        <taxon>metagenomes</taxon>
        <taxon>organismal metagenomes</taxon>
    </lineage>
</organism>
<accession>A0A6C0HUD0</accession>
<keyword evidence="5" id="KW-0325">Glycoprotein</keyword>
<keyword evidence="2" id="KW-0378">Hydrolase</keyword>
<evidence type="ECO:0000256" key="3">
    <source>
        <dbReference type="ARBA" id="ARBA00022963"/>
    </source>
</evidence>
<dbReference type="NCBIfam" id="NF040521">
    <property type="entry name" value="C45_proenzyme"/>
    <property type="match status" value="1"/>
</dbReference>
<evidence type="ECO:0000256" key="5">
    <source>
        <dbReference type="ARBA" id="ARBA00023180"/>
    </source>
</evidence>
<evidence type="ECO:0000256" key="1">
    <source>
        <dbReference type="ARBA" id="ARBA00022729"/>
    </source>
</evidence>
<keyword evidence="1" id="KW-0732">Signal</keyword>
<evidence type="ECO:0000256" key="4">
    <source>
        <dbReference type="ARBA" id="ARBA00023098"/>
    </source>
</evidence>
<dbReference type="GO" id="GO:0009395">
    <property type="term" value="P:phospholipid catabolic process"/>
    <property type="evidence" value="ECO:0007669"/>
    <property type="project" value="TreeGrafter"/>
</dbReference>
<keyword evidence="4" id="KW-0443">Lipid metabolism</keyword>
<evidence type="ECO:0008006" key="7">
    <source>
        <dbReference type="Google" id="ProtNLM"/>
    </source>
</evidence>
<dbReference type="GO" id="GO:0005576">
    <property type="term" value="C:extracellular region"/>
    <property type="evidence" value="ECO:0007669"/>
    <property type="project" value="TreeGrafter"/>
</dbReference>
<dbReference type="GO" id="GO:0004620">
    <property type="term" value="F:phospholipase activity"/>
    <property type="evidence" value="ECO:0007669"/>
    <property type="project" value="InterPro"/>
</dbReference>
<dbReference type="Gene3D" id="3.60.60.30">
    <property type="match status" value="1"/>
</dbReference>
<reference evidence="6" key="1">
    <citation type="journal article" date="2020" name="Nature">
        <title>Giant virus diversity and host interactions through global metagenomics.</title>
        <authorList>
            <person name="Schulz F."/>
            <person name="Roux S."/>
            <person name="Paez-Espino D."/>
            <person name="Jungbluth S."/>
            <person name="Walsh D.A."/>
            <person name="Denef V.J."/>
            <person name="McMahon K.D."/>
            <person name="Konstantinidis K.T."/>
            <person name="Eloe-Fadrosh E.A."/>
            <person name="Kyrpides N.C."/>
            <person name="Woyke T."/>
        </authorList>
    </citation>
    <scope>NUCLEOTIDE SEQUENCE</scope>
    <source>
        <strain evidence="6">GVMAG-M-3300023184-16</strain>
    </source>
</reference>
<sequence>MNTTSKQSKTTKSNNHKKTQKNIGKIYSNLCKNSPAIHPQQHGWRVIHISGNPKERGFMHGFLLHEELSKIQEKFPFIVTNELEFSYKKYLQICQRTIRPVVKNHYPEFYQEIVGISEGARYAGVDISIDVLVAWNALCSMYEYLHNHPSKRTKTGRCSAFIATGKATQHGNIVMGHTTHTGLVSGMFFHIVMYVTPEKGIPFCMQTAAGCIASGTDWFITKAGMVGCETTISGITYQPDFNHGNSPYFCRIRKAMQYGETLDDYAKIMTNNNAGDYASSWLFGDVNTNEIMICELGQKITNVQRSNNAIYYGMNSAISPELRAQETNDDEFFNPKTSSGARNQRFQELLYKTYYGKLNVKNAQAILSDHYNISTKKKQPGATTICVHTYDDASYYASNYPHGCTDGKVLDAKMAKNMEFLGIFGPCCGKGFQVKPFIEHHPKYKEWSEALEDYPVYPWTTLSCSDVSWRK</sequence>
<proteinExistence type="predicted"/>
<dbReference type="InterPro" id="IPR047794">
    <property type="entry name" value="C45_proenzyme-like"/>
</dbReference>
<name>A0A6C0HUD0_9ZZZZ</name>
<dbReference type="EMBL" id="MN740015">
    <property type="protein sequence ID" value="QHT84159.1"/>
    <property type="molecule type" value="Genomic_DNA"/>
</dbReference>